<feature type="signal peptide" evidence="2">
    <location>
        <begin position="1"/>
        <end position="23"/>
    </location>
</feature>
<dbReference type="InterPro" id="IPR007343">
    <property type="entry name" value="Uncharacterised_pept_Zn_put"/>
</dbReference>
<evidence type="ECO:0000256" key="2">
    <source>
        <dbReference type="SAM" id="SignalP"/>
    </source>
</evidence>
<proteinExistence type="predicted"/>
<accession>A0A9W6KKT2</accession>
<keyword evidence="2" id="KW-0732">Signal</keyword>
<dbReference type="RefSeq" id="WP_261963418.1">
    <property type="nucleotide sequence ID" value="NZ_BAAAXA010000003.1"/>
</dbReference>
<sequence length="299" mass="32656">MKWLVTPVFAALWILLWQSPARAESASGGNFSADMSTAVRVAEHYWAHKIVGFQPVTKVIPYTEDGEVMCGTQAIPTQNAAYCPIGDFIAYDSAWSEQIYTKMGDAFVFYLLTHEYGHAIQERLGISYQYTIFQELNADCLSGASLGDSVRSGDLDLETGDVEELKAGLVSVGDPKDEPWFQEGAHGTPEQRQLSFFDGYDKGLDGCGLHTGRLSAIPTQQQSPTFPTTPSTTTPTYPFPGTTTPDPNPFPGSTNPFPSTTFPPTRNPFPGWTNPSPAPKWPFPIRAFFTSTTSGSPHP</sequence>
<feature type="chain" id="PRO_5040861215" description="Metalloprotease" evidence="2">
    <location>
        <begin position="24"/>
        <end position="299"/>
    </location>
</feature>
<reference evidence="3" key="1">
    <citation type="journal article" date="2014" name="Int. J. Syst. Evol. Microbiol.">
        <title>Complete genome sequence of Corynebacterium casei LMG S-19264T (=DSM 44701T), isolated from a smear-ripened cheese.</title>
        <authorList>
            <consortium name="US DOE Joint Genome Institute (JGI-PGF)"/>
            <person name="Walter F."/>
            <person name="Albersmeier A."/>
            <person name="Kalinowski J."/>
            <person name="Ruckert C."/>
        </authorList>
    </citation>
    <scope>NUCLEOTIDE SEQUENCE</scope>
    <source>
        <strain evidence="3">VKM Ac-1321</strain>
    </source>
</reference>
<evidence type="ECO:0000256" key="1">
    <source>
        <dbReference type="SAM" id="MobiDB-lite"/>
    </source>
</evidence>
<dbReference type="Pfam" id="PF04228">
    <property type="entry name" value="Zn_peptidase"/>
    <property type="match status" value="1"/>
</dbReference>
<dbReference type="AlphaFoldDB" id="A0A9W6KKT2"/>
<reference evidence="3" key="2">
    <citation type="submission" date="2023-01" db="EMBL/GenBank/DDBJ databases">
        <authorList>
            <person name="Sun Q."/>
            <person name="Evtushenko L."/>
        </authorList>
    </citation>
    <scope>NUCLEOTIDE SEQUENCE</scope>
    <source>
        <strain evidence="3">VKM Ac-1321</strain>
    </source>
</reference>
<comment type="caution">
    <text evidence="3">The sequence shown here is derived from an EMBL/GenBank/DDBJ whole genome shotgun (WGS) entry which is preliminary data.</text>
</comment>
<protein>
    <recommendedName>
        <fullName evidence="5">Metalloprotease</fullName>
    </recommendedName>
</protein>
<feature type="region of interest" description="Disordered" evidence="1">
    <location>
        <begin position="219"/>
        <end position="254"/>
    </location>
</feature>
<keyword evidence="4" id="KW-1185">Reference proteome</keyword>
<evidence type="ECO:0000313" key="4">
    <source>
        <dbReference type="Proteomes" id="UP001143480"/>
    </source>
</evidence>
<name>A0A9W6KKT2_9ACTN</name>
<gene>
    <name evidence="3" type="ORF">GCM10017581_030400</name>
</gene>
<organism evidence="3 4">
    <name type="scientific">Dactylosporangium matsuzakiense</name>
    <dbReference type="NCBI Taxonomy" id="53360"/>
    <lineage>
        <taxon>Bacteria</taxon>
        <taxon>Bacillati</taxon>
        <taxon>Actinomycetota</taxon>
        <taxon>Actinomycetes</taxon>
        <taxon>Micromonosporales</taxon>
        <taxon>Micromonosporaceae</taxon>
        <taxon>Dactylosporangium</taxon>
    </lineage>
</organism>
<evidence type="ECO:0008006" key="5">
    <source>
        <dbReference type="Google" id="ProtNLM"/>
    </source>
</evidence>
<dbReference type="Proteomes" id="UP001143480">
    <property type="component" value="Unassembled WGS sequence"/>
</dbReference>
<evidence type="ECO:0000313" key="3">
    <source>
        <dbReference type="EMBL" id="GLL01299.1"/>
    </source>
</evidence>
<dbReference type="EMBL" id="BSFP01000014">
    <property type="protein sequence ID" value="GLL01299.1"/>
    <property type="molecule type" value="Genomic_DNA"/>
</dbReference>